<dbReference type="OrthoDB" id="4415822at2"/>
<dbReference type="Proteomes" id="UP000193309">
    <property type="component" value="Unassembled WGS sequence"/>
</dbReference>
<feature type="transmembrane region" description="Helical" evidence="2">
    <location>
        <begin position="74"/>
        <end position="93"/>
    </location>
</feature>
<dbReference type="STRING" id="1610489.SAMN06295981_0649"/>
<evidence type="ECO:0000256" key="2">
    <source>
        <dbReference type="SAM" id="Phobius"/>
    </source>
</evidence>
<accession>A0A1X7IC77</accession>
<keyword evidence="2" id="KW-0472">Membrane</keyword>
<feature type="transmembrane region" description="Helical" evidence="2">
    <location>
        <begin position="128"/>
        <end position="154"/>
    </location>
</feature>
<feature type="region of interest" description="Disordered" evidence="1">
    <location>
        <begin position="1"/>
        <end position="43"/>
    </location>
</feature>
<feature type="transmembrane region" description="Helical" evidence="2">
    <location>
        <begin position="99"/>
        <end position="116"/>
    </location>
</feature>
<organism evidence="3 4">
    <name type="scientific">Corynebacterium pollutisoli</name>
    <dbReference type="NCBI Taxonomy" id="1610489"/>
    <lineage>
        <taxon>Bacteria</taxon>
        <taxon>Bacillati</taxon>
        <taxon>Actinomycetota</taxon>
        <taxon>Actinomycetes</taxon>
        <taxon>Mycobacteriales</taxon>
        <taxon>Corynebacteriaceae</taxon>
        <taxon>Corynebacterium</taxon>
    </lineage>
</organism>
<sequence length="185" mass="19483">MSNPFDQNDPNRPTGGQPNYDAYRYPSGGDNTPEAGYGGGTTPQPDYGAGYGGAGYGVGPGGSTWAMEEEKNRVAPWALGVGIVALIGGVSILFSGFAFIPGLIGLIIAIVAIVRARRIPGPGRRMGMSVAGLILSLIAIVISILFWVFAGFIINETGMMECFEISDPAQQQTCIENSFNTWLDS</sequence>
<keyword evidence="2" id="KW-1133">Transmembrane helix</keyword>
<reference evidence="4" key="1">
    <citation type="submission" date="2017-04" db="EMBL/GenBank/DDBJ databases">
        <authorList>
            <person name="Varghese N."/>
            <person name="Submissions S."/>
        </authorList>
    </citation>
    <scope>NUCLEOTIDE SEQUENCE [LARGE SCALE GENOMIC DNA]</scope>
    <source>
        <strain evidence="4">VDS</strain>
    </source>
</reference>
<evidence type="ECO:0000313" key="3">
    <source>
        <dbReference type="EMBL" id="SMG12234.1"/>
    </source>
</evidence>
<evidence type="ECO:0000256" key="1">
    <source>
        <dbReference type="SAM" id="MobiDB-lite"/>
    </source>
</evidence>
<evidence type="ECO:0008006" key="5">
    <source>
        <dbReference type="Google" id="ProtNLM"/>
    </source>
</evidence>
<dbReference type="EMBL" id="FXAR01000001">
    <property type="protein sequence ID" value="SMG12234.1"/>
    <property type="molecule type" value="Genomic_DNA"/>
</dbReference>
<protein>
    <recommendedName>
        <fullName evidence="5">DUF4190 domain-containing protein</fullName>
    </recommendedName>
</protein>
<feature type="compositionally biased region" description="Polar residues" evidence="1">
    <location>
        <begin position="1"/>
        <end position="17"/>
    </location>
</feature>
<name>A0A1X7IC77_9CORY</name>
<dbReference type="AlphaFoldDB" id="A0A1X7IC77"/>
<dbReference type="RefSeq" id="WP_085548773.1">
    <property type="nucleotide sequence ID" value="NZ_FXAR01000001.1"/>
</dbReference>
<proteinExistence type="predicted"/>
<keyword evidence="4" id="KW-1185">Reference proteome</keyword>
<keyword evidence="2" id="KW-0812">Transmembrane</keyword>
<evidence type="ECO:0000313" key="4">
    <source>
        <dbReference type="Proteomes" id="UP000193309"/>
    </source>
</evidence>
<gene>
    <name evidence="3" type="ORF">SAMN06295981_0649</name>
</gene>